<evidence type="ECO:0000259" key="3">
    <source>
        <dbReference type="Pfam" id="PF04235"/>
    </source>
</evidence>
<dbReference type="InterPro" id="IPR007349">
    <property type="entry name" value="DUF418"/>
</dbReference>
<sequence length="417" mass="43565">MHTGAGLVATLRDTAETGTEPRPRRRVLEVDALRGFALLGILLVNSLTMAGPYGLVGGRPPGAADTVALWLVQFLAQSKFYLLFSFLFGYSFTLQAVSAERAGARLGPRTMRRLLGLFVLGALHAVFLYVGDILTTYALLGLILFAARRATPEGAYRAALWVWGVFGSVLLLLGALATLADPGADAAPGAAAAEAAGLTAAYRGGFADVVGANLEQLWFAAVALLTIGGLVVAVFLLGLAAGKRQWLTRVSTAGLRRVLVAGLCVGVPTAAFSAAGTAGPLPARWELLAGMAGTVFAPALTAAYVAALLLWFGTPGGARAAGVLAPAGRMALTHYLTQSLVMALVFTGYGLGLYGRLGIAVPVCLALALYAAQLALSGPLLRRYRLGPVEWLLRAFTHFRERPDGRPGGRSHEVNER</sequence>
<dbReference type="Pfam" id="PF04235">
    <property type="entry name" value="DUF418"/>
    <property type="match status" value="1"/>
</dbReference>
<reference evidence="4 5" key="1">
    <citation type="journal article" date="2019" name="Int. J. Syst. Evol. Microbiol.">
        <title>The Global Catalogue of Microorganisms (GCM) 10K type strain sequencing project: providing services to taxonomists for standard genome sequencing and annotation.</title>
        <authorList>
            <consortium name="The Broad Institute Genomics Platform"/>
            <consortium name="The Broad Institute Genome Sequencing Center for Infectious Disease"/>
            <person name="Wu L."/>
            <person name="Ma J."/>
        </authorList>
    </citation>
    <scope>NUCLEOTIDE SEQUENCE [LARGE SCALE GENOMIC DNA]</scope>
    <source>
        <strain evidence="4 5">JCM 9088</strain>
    </source>
</reference>
<feature type="transmembrane region" description="Helical" evidence="2">
    <location>
        <begin position="217"/>
        <end position="242"/>
    </location>
</feature>
<comment type="caution">
    <text evidence="4">The sequence shown here is derived from an EMBL/GenBank/DDBJ whole genome shotgun (WGS) entry which is preliminary data.</text>
</comment>
<proteinExistence type="predicted"/>
<feature type="transmembrane region" description="Helical" evidence="2">
    <location>
        <begin position="254"/>
        <end position="275"/>
    </location>
</feature>
<accession>A0ABN3XKB5</accession>
<organism evidence="4 5">
    <name type="scientific">Streptomyces enissocaesilis</name>
    <dbReference type="NCBI Taxonomy" id="332589"/>
    <lineage>
        <taxon>Bacteria</taxon>
        <taxon>Bacillati</taxon>
        <taxon>Actinomycetota</taxon>
        <taxon>Actinomycetes</taxon>
        <taxon>Kitasatosporales</taxon>
        <taxon>Streptomycetaceae</taxon>
        <taxon>Streptomyces</taxon>
        <taxon>Streptomyces rochei group</taxon>
    </lineage>
</organism>
<feature type="transmembrane region" description="Helical" evidence="2">
    <location>
        <begin position="32"/>
        <end position="55"/>
    </location>
</feature>
<keyword evidence="2" id="KW-0812">Transmembrane</keyword>
<feature type="transmembrane region" description="Helical" evidence="2">
    <location>
        <begin position="332"/>
        <end position="351"/>
    </location>
</feature>
<feature type="transmembrane region" description="Helical" evidence="2">
    <location>
        <begin position="357"/>
        <end position="376"/>
    </location>
</feature>
<feature type="domain" description="DUF418" evidence="3">
    <location>
        <begin position="241"/>
        <end position="398"/>
    </location>
</feature>
<dbReference type="PANTHER" id="PTHR30590:SF2">
    <property type="entry name" value="INNER MEMBRANE PROTEIN"/>
    <property type="match status" value="1"/>
</dbReference>
<keyword evidence="2" id="KW-1133">Transmembrane helix</keyword>
<dbReference type="EMBL" id="BAAAUD010000047">
    <property type="protein sequence ID" value="GAA2957241.1"/>
    <property type="molecule type" value="Genomic_DNA"/>
</dbReference>
<dbReference type="PANTHER" id="PTHR30590">
    <property type="entry name" value="INNER MEMBRANE PROTEIN"/>
    <property type="match status" value="1"/>
</dbReference>
<feature type="transmembrane region" description="Helical" evidence="2">
    <location>
        <begin position="114"/>
        <end position="147"/>
    </location>
</feature>
<evidence type="ECO:0000313" key="5">
    <source>
        <dbReference type="Proteomes" id="UP001500403"/>
    </source>
</evidence>
<evidence type="ECO:0000256" key="1">
    <source>
        <dbReference type="SAM" id="MobiDB-lite"/>
    </source>
</evidence>
<dbReference type="InterPro" id="IPR052529">
    <property type="entry name" value="Bact_Transport_Assoc"/>
</dbReference>
<evidence type="ECO:0000256" key="2">
    <source>
        <dbReference type="SAM" id="Phobius"/>
    </source>
</evidence>
<name>A0ABN3XKB5_9ACTN</name>
<feature type="transmembrane region" description="Helical" evidence="2">
    <location>
        <begin position="159"/>
        <end position="179"/>
    </location>
</feature>
<gene>
    <name evidence="4" type="ORF">GCM10010446_48000</name>
</gene>
<protein>
    <submittedName>
        <fullName evidence="4">DUF418 domain-containing protein</fullName>
    </submittedName>
</protein>
<keyword evidence="5" id="KW-1185">Reference proteome</keyword>
<dbReference type="Proteomes" id="UP001500403">
    <property type="component" value="Unassembled WGS sequence"/>
</dbReference>
<keyword evidence="2" id="KW-0472">Membrane</keyword>
<evidence type="ECO:0000313" key="4">
    <source>
        <dbReference type="EMBL" id="GAA2957241.1"/>
    </source>
</evidence>
<feature type="transmembrane region" description="Helical" evidence="2">
    <location>
        <begin position="287"/>
        <end position="312"/>
    </location>
</feature>
<feature type="transmembrane region" description="Helical" evidence="2">
    <location>
        <begin position="67"/>
        <end position="93"/>
    </location>
</feature>
<feature type="region of interest" description="Disordered" evidence="1">
    <location>
        <begin position="1"/>
        <end position="21"/>
    </location>
</feature>